<dbReference type="CDD" id="cd20525">
    <property type="entry name" value="CYCLIN_CCNH_rpt2"/>
    <property type="match status" value="1"/>
</dbReference>
<dbReference type="InterPro" id="IPR013763">
    <property type="entry name" value="Cyclin-like_dom"/>
</dbReference>
<evidence type="ECO:0000256" key="2">
    <source>
        <dbReference type="RuleBase" id="RU000383"/>
    </source>
</evidence>
<proteinExistence type="inferred from homology"/>
<keyword evidence="1 2" id="KW-0195">Cyclin</keyword>
<dbReference type="HOGENOM" id="CLU_022620_4_0_1"/>
<keyword evidence="5" id="KW-1185">Reference proteome</keyword>
<reference evidence="4 5" key="1">
    <citation type="journal article" date="2011" name="PLoS Pathog.">
        <title>Endophytic Life Strategies Decoded by Genome and Transcriptome Analyses of the Mutualistic Root Symbiont Piriformospora indica.</title>
        <authorList>
            <person name="Zuccaro A."/>
            <person name="Lahrmann U."/>
            <person name="Guldener U."/>
            <person name="Langen G."/>
            <person name="Pfiffi S."/>
            <person name="Biedenkopf D."/>
            <person name="Wong P."/>
            <person name="Samans B."/>
            <person name="Grimm C."/>
            <person name="Basiewicz M."/>
            <person name="Murat C."/>
            <person name="Martin F."/>
            <person name="Kogel K.H."/>
        </authorList>
    </citation>
    <scope>NUCLEOTIDE SEQUENCE [LARGE SCALE GENOMIC DNA]</scope>
    <source>
        <strain evidence="4 5">DSM 11827</strain>
    </source>
</reference>
<evidence type="ECO:0000259" key="3">
    <source>
        <dbReference type="SMART" id="SM00385"/>
    </source>
</evidence>
<dbReference type="CDD" id="cd20524">
    <property type="entry name" value="CYCLIN_CCNH_rpt1"/>
    <property type="match status" value="1"/>
</dbReference>
<dbReference type="InParanoid" id="G4TFF1"/>
<dbReference type="InterPro" id="IPR006671">
    <property type="entry name" value="Cyclin_N"/>
</dbReference>
<feature type="domain" description="Cyclin-like" evidence="3">
    <location>
        <begin position="122"/>
        <end position="204"/>
    </location>
</feature>
<dbReference type="PANTHER" id="PTHR10026">
    <property type="entry name" value="CYCLIN"/>
    <property type="match status" value="1"/>
</dbReference>
<dbReference type="OrthoDB" id="340962at2759"/>
<evidence type="ECO:0000313" key="4">
    <source>
        <dbReference type="EMBL" id="CCA70029.1"/>
    </source>
</evidence>
<comment type="caution">
    <text evidence="4">The sequence shown here is derived from an EMBL/GenBank/DDBJ whole genome shotgun (WGS) entry which is preliminary data.</text>
</comment>
<evidence type="ECO:0000256" key="1">
    <source>
        <dbReference type="ARBA" id="ARBA00023127"/>
    </source>
</evidence>
<dbReference type="STRING" id="1109443.G4TFF1"/>
<dbReference type="OMA" id="FRVEQNT"/>
<comment type="similarity">
    <text evidence="2">Belongs to the cyclin family.</text>
</comment>
<dbReference type="AlphaFoldDB" id="G4TFF1"/>
<accession>G4TFF1</accession>
<dbReference type="Pfam" id="PF00134">
    <property type="entry name" value="Cyclin_N"/>
    <property type="match status" value="1"/>
</dbReference>
<dbReference type="GO" id="GO:0016538">
    <property type="term" value="F:cyclin-dependent protein serine/threonine kinase regulator activity"/>
    <property type="evidence" value="ECO:0007669"/>
    <property type="project" value="InterPro"/>
</dbReference>
<dbReference type="EMBL" id="CAFZ01000070">
    <property type="protein sequence ID" value="CCA70029.1"/>
    <property type="molecule type" value="Genomic_DNA"/>
</dbReference>
<dbReference type="InterPro" id="IPR043198">
    <property type="entry name" value="Cyclin/Ssn8"/>
</dbReference>
<dbReference type="SUPFAM" id="SSF47954">
    <property type="entry name" value="Cyclin-like"/>
    <property type="match status" value="2"/>
</dbReference>
<sequence length="397" mass="44722">MNHIKQEDIKPALVQEEPKDALSLSAATLTTNGKKEVKKEDVDVVKPLVRESDGRKSLWQGSSQYRHWMFSQEMLLKQRTHTNETAVTAIKRAYEAEETGSSNGIEFINAQEEYALVKLYVDKISALCDHFRWTEEVEATAMTYLKRFYLKNTVMDWHPKNVMLTALFLAAKTTNQPISLDAYTSAIPKTSPSDVLDLEFLVAQSLSFEFAVWPAFRAVWGIWLDLQSLPDTRPEAIKDILNAAREHVRTARLTDAEFLYPPSQIAAGAFWLASETLTEQWAKAKGLTASELEPIKEVARMIERENEPGGRINIELVRDVDRRLRLCKNPEKIPGTNAYKRKQAAAEAAANEKRAKKLAAEQQAGSMDVDVFGEKIFIGDVKQEAKPDLGFSSGDED</sequence>
<evidence type="ECO:0000313" key="5">
    <source>
        <dbReference type="Proteomes" id="UP000007148"/>
    </source>
</evidence>
<organism evidence="4 5">
    <name type="scientific">Serendipita indica (strain DSM 11827)</name>
    <name type="common">Root endophyte fungus</name>
    <name type="synonym">Piriformospora indica</name>
    <dbReference type="NCBI Taxonomy" id="1109443"/>
    <lineage>
        <taxon>Eukaryota</taxon>
        <taxon>Fungi</taxon>
        <taxon>Dikarya</taxon>
        <taxon>Basidiomycota</taxon>
        <taxon>Agaricomycotina</taxon>
        <taxon>Agaricomycetes</taxon>
        <taxon>Sebacinales</taxon>
        <taxon>Serendipitaceae</taxon>
        <taxon>Serendipita</taxon>
    </lineage>
</organism>
<dbReference type="InterPro" id="IPR031658">
    <property type="entry name" value="Cyclin_C_2"/>
</dbReference>
<dbReference type="GO" id="GO:0006357">
    <property type="term" value="P:regulation of transcription by RNA polymerase II"/>
    <property type="evidence" value="ECO:0007669"/>
    <property type="project" value="InterPro"/>
</dbReference>
<gene>
    <name evidence="4" type="ORF">PIIN_03969</name>
</gene>
<dbReference type="FunCoup" id="G4TFF1">
    <property type="interactions" value="603"/>
</dbReference>
<name>G4TFF1_SERID</name>
<dbReference type="Proteomes" id="UP000007148">
    <property type="component" value="Unassembled WGS sequence"/>
</dbReference>
<dbReference type="Gene3D" id="1.10.472.10">
    <property type="entry name" value="Cyclin-like"/>
    <property type="match status" value="2"/>
</dbReference>
<dbReference type="eggNOG" id="KOG2496">
    <property type="taxonomic scope" value="Eukaryota"/>
</dbReference>
<protein>
    <submittedName>
        <fullName evidence="4">Related to Cyclin H</fullName>
    </submittedName>
</protein>
<dbReference type="Pfam" id="PF16899">
    <property type="entry name" value="Cyclin_C_2"/>
    <property type="match status" value="1"/>
</dbReference>
<dbReference type="InterPro" id="IPR036915">
    <property type="entry name" value="Cyclin-like_sf"/>
</dbReference>
<dbReference type="SMART" id="SM00385">
    <property type="entry name" value="CYCLIN"/>
    <property type="match status" value="1"/>
</dbReference>